<evidence type="ECO:0000313" key="1">
    <source>
        <dbReference type="EMBL" id="KAF2767673.1"/>
    </source>
</evidence>
<reference evidence="1" key="1">
    <citation type="journal article" date="2020" name="Stud. Mycol.">
        <title>101 Dothideomycetes genomes: a test case for predicting lifestyles and emergence of pathogens.</title>
        <authorList>
            <person name="Haridas S."/>
            <person name="Albert R."/>
            <person name="Binder M."/>
            <person name="Bloem J."/>
            <person name="Labutti K."/>
            <person name="Salamov A."/>
            <person name="Andreopoulos B."/>
            <person name="Baker S."/>
            <person name="Barry K."/>
            <person name="Bills G."/>
            <person name="Bluhm B."/>
            <person name="Cannon C."/>
            <person name="Castanera R."/>
            <person name="Culley D."/>
            <person name="Daum C."/>
            <person name="Ezra D."/>
            <person name="Gonzalez J."/>
            <person name="Henrissat B."/>
            <person name="Kuo A."/>
            <person name="Liang C."/>
            <person name="Lipzen A."/>
            <person name="Lutzoni F."/>
            <person name="Magnuson J."/>
            <person name="Mondo S."/>
            <person name="Nolan M."/>
            <person name="Ohm R."/>
            <person name="Pangilinan J."/>
            <person name="Park H.-J."/>
            <person name="Ramirez L."/>
            <person name="Alfaro M."/>
            <person name="Sun H."/>
            <person name="Tritt A."/>
            <person name="Yoshinaga Y."/>
            <person name="Zwiers L.-H."/>
            <person name="Turgeon B."/>
            <person name="Goodwin S."/>
            <person name="Spatafora J."/>
            <person name="Crous P."/>
            <person name="Grigoriev I."/>
        </authorList>
    </citation>
    <scope>NUCLEOTIDE SEQUENCE</scope>
    <source>
        <strain evidence="1">CBS 116005</strain>
    </source>
</reference>
<dbReference type="EMBL" id="ML995853">
    <property type="protein sequence ID" value="KAF2767673.1"/>
    <property type="molecule type" value="Genomic_DNA"/>
</dbReference>
<sequence length="541" mass="60535">MASLLSPNVRSGKVIKPYRQTTHHNIDHNLLARGKHMVTRAQVRAIRSIFRFLALPGELRMMIYEYCVDVTAGQNLIAKYYHLIDRELSQHPRKALLDIEAPLIYSSVHPIFLINRQIYSEASSLIDKRCLTFTHGMLDLLDIVDFIRPPLFQNVSSITINDTGHALFQANILTASWLGQMQLIRQVSEILAKGHKLKQLTIALTDTSLLPHVTNCWNAGYVCGFRDSMIEMVASMRKVHNIPSVTLVGFPEPLATELKQLMQEPAKTLLSLPAELRNIIYKYAADWSDVTPALDRTLAKWVDKSASPPYPPRSTPTILLLNKQITNEALAVLREKPLVIVCPADQNLIKQQHVPNVLKLITRRSMRHVRHLVLDIQSWEWIYSAAAIFPLFANAHISTAMSQQHLLPSSPTSATTTSLSSLSLTTIPLPPGTLKSLHLTYHDTLKSQFLRDPAHHYPDATIHQIFSQLQDIRGLLHVSISGDLPIEYTSPIMQIMRLPAEADARALPGAKAVRSDGSVTQIVPRVVDEERDGDGDVVMGG</sequence>
<organism evidence="1 2">
    <name type="scientific">Teratosphaeria nubilosa</name>
    <dbReference type="NCBI Taxonomy" id="161662"/>
    <lineage>
        <taxon>Eukaryota</taxon>
        <taxon>Fungi</taxon>
        <taxon>Dikarya</taxon>
        <taxon>Ascomycota</taxon>
        <taxon>Pezizomycotina</taxon>
        <taxon>Dothideomycetes</taxon>
        <taxon>Dothideomycetidae</taxon>
        <taxon>Mycosphaerellales</taxon>
        <taxon>Teratosphaeriaceae</taxon>
        <taxon>Teratosphaeria</taxon>
    </lineage>
</organism>
<proteinExistence type="predicted"/>
<protein>
    <recommendedName>
        <fullName evidence="3">F-box domain-containing protein</fullName>
    </recommendedName>
</protein>
<dbReference type="Proteomes" id="UP000799436">
    <property type="component" value="Unassembled WGS sequence"/>
</dbReference>
<dbReference type="InterPro" id="IPR038883">
    <property type="entry name" value="AN11006-like"/>
</dbReference>
<dbReference type="PANTHER" id="PTHR42085:SF2">
    <property type="entry name" value="F-BOX DOMAIN-CONTAINING PROTEIN"/>
    <property type="match status" value="1"/>
</dbReference>
<evidence type="ECO:0008006" key="3">
    <source>
        <dbReference type="Google" id="ProtNLM"/>
    </source>
</evidence>
<name>A0A6G1L418_9PEZI</name>
<evidence type="ECO:0000313" key="2">
    <source>
        <dbReference type="Proteomes" id="UP000799436"/>
    </source>
</evidence>
<accession>A0A6G1L418</accession>
<dbReference type="AlphaFoldDB" id="A0A6G1L418"/>
<dbReference type="PANTHER" id="PTHR42085">
    <property type="entry name" value="F-BOX DOMAIN-CONTAINING PROTEIN"/>
    <property type="match status" value="1"/>
</dbReference>
<gene>
    <name evidence="1" type="ORF">EJ03DRAFT_365432</name>
</gene>
<dbReference type="OrthoDB" id="3510794at2759"/>
<keyword evidence="2" id="KW-1185">Reference proteome</keyword>